<evidence type="ECO:0000313" key="2">
    <source>
        <dbReference type="EMBL" id="KIL32585.1"/>
    </source>
</evidence>
<sequence>MSKLASEYVANILNEWYMAIKQQKVEVAEKYFKEGRALFDEMEEDQEVLMYYSLLEERHKMMLHQDRGKEFPKHSYFSKKHKKEIRKTDNMIEYYFFLFEALYESHNRNYGNAISLFKIAEKKLANIPDEIEAAEFYSKVASLYMMLGQNIVSLNYIKDAMHIYKRNEDYKKKLATSMMVVGHNYTELGHYDKAEDTYFEAIRISKQLEDPFFEAMIHHNLSITYSAAKRSQDCINALKKALRNDEWKQSVYYINSLYMITKEFFILGLSDQAVYYYKKAQENLNQKENNVYEAKINIIYELFQKTPEESVNQCRSYIRFLFEQNDADSVHDLALIISQYYEARGYIQEALEFSNHAILAERKMKQLEGV</sequence>
<evidence type="ECO:0000256" key="1">
    <source>
        <dbReference type="PROSITE-ProRule" id="PRU00339"/>
    </source>
</evidence>
<name>A0ABD3ZWU2_BACIU</name>
<dbReference type="Pfam" id="PF18801">
    <property type="entry name" value="RapH_N"/>
    <property type="match status" value="1"/>
</dbReference>
<dbReference type="Proteomes" id="UP000031970">
    <property type="component" value="Unassembled WGS sequence"/>
</dbReference>
<dbReference type="InterPro" id="IPR011990">
    <property type="entry name" value="TPR-like_helical_dom_sf"/>
</dbReference>
<dbReference type="EMBL" id="JSXS01000023">
    <property type="protein sequence ID" value="KIL32585.1"/>
    <property type="molecule type" value="Genomic_DNA"/>
</dbReference>
<feature type="repeat" description="TPR" evidence="1">
    <location>
        <begin position="175"/>
        <end position="208"/>
    </location>
</feature>
<dbReference type="Gene3D" id="1.25.40.10">
    <property type="entry name" value="Tetratricopeptide repeat domain"/>
    <property type="match status" value="1"/>
</dbReference>
<evidence type="ECO:0000313" key="3">
    <source>
        <dbReference type="Proteomes" id="UP000031970"/>
    </source>
</evidence>
<reference evidence="2 3" key="1">
    <citation type="submission" date="2014-11" db="EMBL/GenBank/DDBJ databases">
        <title>Draft Genome Sequences of Nine Bacillus subtilis Strains that Form Spores with High Heat-Resistance.</title>
        <authorList>
            <person name="Krawcyk A.O."/>
            <person name="Berendsen E.M."/>
            <person name="de Jong A."/>
            <person name="Holsappel S."/>
            <person name="Eijlander R.T."/>
            <person name="Wells-Bennik M."/>
            <person name="Kuipers O.P."/>
        </authorList>
    </citation>
    <scope>NUCLEOTIDE SEQUENCE [LARGE SCALE GENOMIC DNA]</scope>
    <source>
        <strain evidence="2 3">B4067</strain>
    </source>
</reference>
<dbReference type="InterPro" id="IPR019734">
    <property type="entry name" value="TPR_rpt"/>
</dbReference>
<gene>
    <name evidence="2" type="ORF">B4067_3041</name>
</gene>
<protein>
    <recommendedName>
        <fullName evidence="4">Response regulator aspartate phosphatase</fullName>
    </recommendedName>
</protein>
<dbReference type="RefSeq" id="WP_041053818.1">
    <property type="nucleotide sequence ID" value="NZ_JSXS01000023.1"/>
</dbReference>
<dbReference type="AlphaFoldDB" id="A0ABD3ZWU2"/>
<dbReference type="SUPFAM" id="SSF48452">
    <property type="entry name" value="TPR-like"/>
    <property type="match status" value="1"/>
</dbReference>
<proteinExistence type="predicted"/>
<evidence type="ECO:0008006" key="4">
    <source>
        <dbReference type="Google" id="ProtNLM"/>
    </source>
</evidence>
<dbReference type="PROSITE" id="PS50005">
    <property type="entry name" value="TPR"/>
    <property type="match status" value="1"/>
</dbReference>
<keyword evidence="1" id="KW-0802">TPR repeat</keyword>
<organism evidence="2 3">
    <name type="scientific">Bacillus subtilis subsp. subtilis</name>
    <dbReference type="NCBI Taxonomy" id="135461"/>
    <lineage>
        <taxon>Bacteria</taxon>
        <taxon>Bacillati</taxon>
        <taxon>Bacillota</taxon>
        <taxon>Bacilli</taxon>
        <taxon>Bacillales</taxon>
        <taxon>Bacillaceae</taxon>
        <taxon>Bacillus</taxon>
    </lineage>
</organism>
<comment type="caution">
    <text evidence="2">The sequence shown here is derived from an EMBL/GenBank/DDBJ whole genome shotgun (WGS) entry which is preliminary data.</text>
</comment>
<accession>A0ABD3ZWU2</accession>